<name>A0A0F8Y7N0_9ZZZZ</name>
<sequence>GVGKSMRLQNCLASAARKGKHCLHVTLELGLRPQIHRYYRQVAQATRAEFTTNTPEVRRRLKHWFRLAQGDVMLLEFPAYSLTTDDLKRTIERLNRTTGEIDVLALDYLDLLTLPREVSTRRGYEDLGRITHEVRGLCPTFDMTILSASQAVRRPEKAERLCVRDMGDSYQKVRGTDGLMYLVQTPEEEEMFQGRLGVLKSRDSGGRGEEIPLYINRELAIIQELNHPNTVELMARLGHGVIRADPQQAKDTNNKKGGIFLDLSGQPHRFGKTSFFPVRN</sequence>
<dbReference type="Gene3D" id="3.40.50.300">
    <property type="entry name" value="P-loop containing nucleotide triphosphate hydrolases"/>
    <property type="match status" value="1"/>
</dbReference>
<accession>A0A0F8Y7N0</accession>
<evidence type="ECO:0000259" key="1">
    <source>
        <dbReference type="Pfam" id="PF03796"/>
    </source>
</evidence>
<protein>
    <recommendedName>
        <fullName evidence="1">SF4 helicase domain-containing protein</fullName>
    </recommendedName>
</protein>
<dbReference type="EMBL" id="LAZR01068160">
    <property type="protein sequence ID" value="KKK50159.1"/>
    <property type="molecule type" value="Genomic_DNA"/>
</dbReference>
<feature type="domain" description="SF4 helicase" evidence="1">
    <location>
        <begin position="2"/>
        <end position="171"/>
    </location>
</feature>
<comment type="caution">
    <text evidence="2">The sequence shown here is derived from an EMBL/GenBank/DDBJ whole genome shotgun (WGS) entry which is preliminary data.</text>
</comment>
<dbReference type="GO" id="GO:0003678">
    <property type="term" value="F:DNA helicase activity"/>
    <property type="evidence" value="ECO:0007669"/>
    <property type="project" value="InterPro"/>
</dbReference>
<evidence type="ECO:0000313" key="2">
    <source>
        <dbReference type="EMBL" id="KKK50159.1"/>
    </source>
</evidence>
<dbReference type="AlphaFoldDB" id="A0A0F8Y7N0"/>
<dbReference type="InterPro" id="IPR027417">
    <property type="entry name" value="P-loop_NTPase"/>
</dbReference>
<proteinExistence type="predicted"/>
<feature type="non-terminal residue" evidence="2">
    <location>
        <position position="1"/>
    </location>
</feature>
<dbReference type="SUPFAM" id="SSF52540">
    <property type="entry name" value="P-loop containing nucleoside triphosphate hydrolases"/>
    <property type="match status" value="1"/>
</dbReference>
<gene>
    <name evidence="2" type="ORF">LCGC14_3127800</name>
</gene>
<reference evidence="2" key="1">
    <citation type="journal article" date="2015" name="Nature">
        <title>Complex archaea that bridge the gap between prokaryotes and eukaryotes.</title>
        <authorList>
            <person name="Spang A."/>
            <person name="Saw J.H."/>
            <person name="Jorgensen S.L."/>
            <person name="Zaremba-Niedzwiedzka K."/>
            <person name="Martijn J."/>
            <person name="Lind A.E."/>
            <person name="van Eijk R."/>
            <person name="Schleper C."/>
            <person name="Guy L."/>
            <person name="Ettema T.J."/>
        </authorList>
    </citation>
    <scope>NUCLEOTIDE SEQUENCE</scope>
</reference>
<dbReference type="GO" id="GO:0005524">
    <property type="term" value="F:ATP binding"/>
    <property type="evidence" value="ECO:0007669"/>
    <property type="project" value="InterPro"/>
</dbReference>
<dbReference type="GO" id="GO:0006260">
    <property type="term" value="P:DNA replication"/>
    <property type="evidence" value="ECO:0007669"/>
    <property type="project" value="InterPro"/>
</dbReference>
<dbReference type="Pfam" id="PF03796">
    <property type="entry name" value="DnaB_C"/>
    <property type="match status" value="1"/>
</dbReference>
<organism evidence="2">
    <name type="scientific">marine sediment metagenome</name>
    <dbReference type="NCBI Taxonomy" id="412755"/>
    <lineage>
        <taxon>unclassified sequences</taxon>
        <taxon>metagenomes</taxon>
        <taxon>ecological metagenomes</taxon>
    </lineage>
</organism>
<dbReference type="InterPro" id="IPR007694">
    <property type="entry name" value="DNA_helicase_DnaB-like_C"/>
</dbReference>